<name>A0A8J9YDX5_9NEOP</name>
<feature type="domain" description="Resistance to inhibitors of cholinesterase protein 3 N-terminal" evidence="9">
    <location>
        <begin position="219"/>
        <end position="308"/>
    </location>
</feature>
<evidence type="ECO:0000256" key="6">
    <source>
        <dbReference type="ARBA" id="ARBA00023136"/>
    </source>
</evidence>
<dbReference type="InterPro" id="IPR026160">
    <property type="entry name" value="Ric3"/>
</dbReference>
<dbReference type="OrthoDB" id="10070774at2759"/>
<reference evidence="10" key="1">
    <citation type="submission" date="2021-12" db="EMBL/GenBank/DDBJ databases">
        <authorList>
            <person name="Martin H S."/>
        </authorList>
    </citation>
    <scope>NUCLEOTIDE SEQUENCE</scope>
</reference>
<evidence type="ECO:0000259" key="9">
    <source>
        <dbReference type="Pfam" id="PF15361"/>
    </source>
</evidence>
<comment type="similarity">
    <text evidence="2">Belongs to the ric-3 family.</text>
</comment>
<evidence type="ECO:0000256" key="1">
    <source>
        <dbReference type="ARBA" id="ARBA00004586"/>
    </source>
</evidence>
<keyword evidence="3 8" id="KW-0812">Transmembrane</keyword>
<evidence type="ECO:0000256" key="8">
    <source>
        <dbReference type="SAM" id="Phobius"/>
    </source>
</evidence>
<dbReference type="Pfam" id="PF15361">
    <property type="entry name" value="RIC3"/>
    <property type="match status" value="1"/>
</dbReference>
<organism evidence="10 11">
    <name type="scientific">Brenthis ino</name>
    <name type="common">lesser marbled fritillary</name>
    <dbReference type="NCBI Taxonomy" id="405034"/>
    <lineage>
        <taxon>Eukaryota</taxon>
        <taxon>Metazoa</taxon>
        <taxon>Ecdysozoa</taxon>
        <taxon>Arthropoda</taxon>
        <taxon>Hexapoda</taxon>
        <taxon>Insecta</taxon>
        <taxon>Pterygota</taxon>
        <taxon>Neoptera</taxon>
        <taxon>Endopterygota</taxon>
        <taxon>Lepidoptera</taxon>
        <taxon>Glossata</taxon>
        <taxon>Ditrysia</taxon>
        <taxon>Papilionoidea</taxon>
        <taxon>Nymphalidae</taxon>
        <taxon>Heliconiinae</taxon>
        <taxon>Argynnini</taxon>
        <taxon>Brenthis</taxon>
    </lineage>
</organism>
<evidence type="ECO:0000256" key="5">
    <source>
        <dbReference type="ARBA" id="ARBA00022989"/>
    </source>
</evidence>
<evidence type="ECO:0000256" key="2">
    <source>
        <dbReference type="ARBA" id="ARBA00008538"/>
    </source>
</evidence>
<proteinExistence type="inferred from homology"/>
<dbReference type="AlphaFoldDB" id="A0A8J9YDX5"/>
<dbReference type="GO" id="GO:0045202">
    <property type="term" value="C:synapse"/>
    <property type="evidence" value="ECO:0007669"/>
    <property type="project" value="GOC"/>
</dbReference>
<accession>A0A8J9YDX5</accession>
<dbReference type="GO" id="GO:0007271">
    <property type="term" value="P:synaptic transmission, cholinergic"/>
    <property type="evidence" value="ECO:0007669"/>
    <property type="project" value="TreeGrafter"/>
</dbReference>
<keyword evidence="11" id="KW-1185">Reference proteome</keyword>
<feature type="transmembrane region" description="Helical" evidence="8">
    <location>
        <begin position="12"/>
        <end position="30"/>
    </location>
</feature>
<evidence type="ECO:0000256" key="7">
    <source>
        <dbReference type="SAM" id="MobiDB-lite"/>
    </source>
</evidence>
<dbReference type="PANTHER" id="PTHR21723">
    <property type="entry name" value="RESISTANCE TO INHIBITORS OF CHOLINESTERASE PROTEIN 3 RIC3"/>
    <property type="match status" value="1"/>
</dbReference>
<protein>
    <recommendedName>
        <fullName evidence="9">Resistance to inhibitors of cholinesterase protein 3 N-terminal domain-containing protein</fullName>
    </recommendedName>
</protein>
<dbReference type="GO" id="GO:0043025">
    <property type="term" value="C:neuronal cell body"/>
    <property type="evidence" value="ECO:0007669"/>
    <property type="project" value="TreeGrafter"/>
</dbReference>
<evidence type="ECO:0000313" key="10">
    <source>
        <dbReference type="EMBL" id="CAH0724166.1"/>
    </source>
</evidence>
<evidence type="ECO:0000313" key="11">
    <source>
        <dbReference type="Proteomes" id="UP000838878"/>
    </source>
</evidence>
<dbReference type="InterPro" id="IPR032763">
    <property type="entry name" value="RIC3_N"/>
</dbReference>
<dbReference type="EMBL" id="OV170224">
    <property type="protein sequence ID" value="CAH0724166.1"/>
    <property type="molecule type" value="Genomic_DNA"/>
</dbReference>
<dbReference type="GO" id="GO:0043005">
    <property type="term" value="C:neuron projection"/>
    <property type="evidence" value="ECO:0007669"/>
    <property type="project" value="TreeGrafter"/>
</dbReference>
<sequence length="319" mass="35491">MANDEVLGPRKTMFVLVIVVGCFAVLWPRILSPLILGHTTEQLKPNQFDRDAGCCEVIFETDVAVLELVNEVCNSALKDGKFSAQSAIECRKAVNDTCGFDIAAFVKRNENVGKTTKMIIESMKNSNSSCLRQHFGVPVYSMGNHFALNYWNQTDTLKQERPPIRMAPHPALRERGRAIPPGTPPPSRPVTLPPHVRPPPIPGMRPPLGSPGGPVPAPKSSMGFVMPIYTICIIVFFVYTLSKILFKRTGSPYDHVAPDPQFRRRVFRDDSRTSPDKLGHKETDTRDAELAALKARLAETERAMQRIVGQLARRDAVYC</sequence>
<keyword evidence="4" id="KW-0256">Endoplasmic reticulum</keyword>
<feature type="compositionally biased region" description="Pro residues" evidence="7">
    <location>
        <begin position="181"/>
        <end position="214"/>
    </location>
</feature>
<comment type="subcellular location">
    <subcellularLocation>
        <location evidence="1">Endoplasmic reticulum membrane</location>
    </subcellularLocation>
</comment>
<dbReference type="GO" id="GO:0005789">
    <property type="term" value="C:endoplasmic reticulum membrane"/>
    <property type="evidence" value="ECO:0007669"/>
    <property type="project" value="UniProtKB-SubCell"/>
</dbReference>
<dbReference type="PANTHER" id="PTHR21723:SF3">
    <property type="entry name" value="PROTEIN RIC-3"/>
    <property type="match status" value="1"/>
</dbReference>
<feature type="non-terminal residue" evidence="10">
    <location>
        <position position="319"/>
    </location>
</feature>
<keyword evidence="5 8" id="KW-1133">Transmembrane helix</keyword>
<feature type="transmembrane region" description="Helical" evidence="8">
    <location>
        <begin position="222"/>
        <end position="241"/>
    </location>
</feature>
<feature type="region of interest" description="Disordered" evidence="7">
    <location>
        <begin position="170"/>
        <end position="214"/>
    </location>
</feature>
<evidence type="ECO:0000256" key="4">
    <source>
        <dbReference type="ARBA" id="ARBA00022824"/>
    </source>
</evidence>
<evidence type="ECO:0000256" key="3">
    <source>
        <dbReference type="ARBA" id="ARBA00022692"/>
    </source>
</evidence>
<dbReference type="GO" id="GO:0034394">
    <property type="term" value="P:protein localization to cell surface"/>
    <property type="evidence" value="ECO:0007669"/>
    <property type="project" value="TreeGrafter"/>
</dbReference>
<dbReference type="Proteomes" id="UP000838878">
    <property type="component" value="Chromosome 4"/>
</dbReference>
<keyword evidence="6 8" id="KW-0472">Membrane</keyword>
<gene>
    <name evidence="10" type="ORF">BINO364_LOCUS9912</name>
</gene>